<dbReference type="Gene3D" id="3.40.50.300">
    <property type="entry name" value="P-loop containing nucleotide triphosphate hydrolases"/>
    <property type="match status" value="1"/>
</dbReference>
<feature type="domain" description="ABC transporter" evidence="5">
    <location>
        <begin position="4"/>
        <end position="226"/>
    </location>
</feature>
<gene>
    <name evidence="6" type="primary">lolD_6</name>
    <name evidence="6" type="ORF">PGLFYP46_01636</name>
</gene>
<dbReference type="EMBL" id="CACRUP010000017">
    <property type="protein sequence ID" value="VYU00850.1"/>
    <property type="molecule type" value="Genomic_DNA"/>
</dbReference>
<dbReference type="InterPro" id="IPR003439">
    <property type="entry name" value="ABC_transporter-like_ATP-bd"/>
</dbReference>
<evidence type="ECO:0000256" key="4">
    <source>
        <dbReference type="ARBA" id="ARBA00022840"/>
    </source>
</evidence>
<dbReference type="InterPro" id="IPR017871">
    <property type="entry name" value="ABC_transporter-like_CS"/>
</dbReference>
<evidence type="ECO:0000256" key="2">
    <source>
        <dbReference type="ARBA" id="ARBA00022448"/>
    </source>
</evidence>
<dbReference type="PANTHER" id="PTHR42798:SF7">
    <property type="entry name" value="ALPHA-D-RIBOSE 1-METHYLPHOSPHONATE 5-TRIPHOSPHATE SYNTHASE SUBUNIT PHNL"/>
    <property type="match status" value="1"/>
</dbReference>
<keyword evidence="2" id="KW-0813">Transport</keyword>
<name>A0A6N3B852_9FIRM</name>
<dbReference type="GO" id="GO:0005524">
    <property type="term" value="F:ATP binding"/>
    <property type="evidence" value="ECO:0007669"/>
    <property type="project" value="UniProtKB-KW"/>
</dbReference>
<evidence type="ECO:0000313" key="6">
    <source>
        <dbReference type="EMBL" id="VYU00850.1"/>
    </source>
</evidence>
<dbReference type="Pfam" id="PF00005">
    <property type="entry name" value="ABC_tran"/>
    <property type="match status" value="1"/>
</dbReference>
<organism evidence="6">
    <name type="scientific">Peptoniphilus gorbachii</name>
    <dbReference type="NCBI Taxonomy" id="411567"/>
    <lineage>
        <taxon>Bacteria</taxon>
        <taxon>Bacillati</taxon>
        <taxon>Bacillota</taxon>
        <taxon>Tissierellia</taxon>
        <taxon>Tissierellales</taxon>
        <taxon>Peptoniphilaceae</taxon>
        <taxon>Peptoniphilus</taxon>
    </lineage>
</organism>
<sequence length="226" mass="25428">MFILQTNNLTKVYDAEVKVEALVDVNFNLSKGDLVAIIGDSGSGKSTFLHLLAGVDKPSSGDIFIEDKNITKLNKEDLTIFRRRNIGVIYQFFNLIPNINVKKNILLPILLDDKKVDQEYFDEILSILGIKDKLNRFPKELSGGEQQRVAIARSLITRPAIVLADEPTGNLDRRNSEDIISLFKLVNQRLNSTIMIITHDEKVANACNKVYKMVDGRLSLLEEGLQ</sequence>
<evidence type="ECO:0000256" key="1">
    <source>
        <dbReference type="ARBA" id="ARBA00005417"/>
    </source>
</evidence>
<keyword evidence="6" id="KW-0378">Hydrolase</keyword>
<dbReference type="InterPro" id="IPR027417">
    <property type="entry name" value="P-loop_NTPase"/>
</dbReference>
<dbReference type="FunFam" id="3.40.50.300:FF:000032">
    <property type="entry name" value="Export ABC transporter ATP-binding protein"/>
    <property type="match status" value="1"/>
</dbReference>
<evidence type="ECO:0000259" key="5">
    <source>
        <dbReference type="PROSITE" id="PS50893"/>
    </source>
</evidence>
<dbReference type="PROSITE" id="PS00211">
    <property type="entry name" value="ABC_TRANSPORTER_1"/>
    <property type="match status" value="1"/>
</dbReference>
<dbReference type="RefSeq" id="WP_156701613.1">
    <property type="nucleotide sequence ID" value="NZ_CACRUP010000017.1"/>
</dbReference>
<dbReference type="InterPro" id="IPR017911">
    <property type="entry name" value="MacB-like_ATP-bd"/>
</dbReference>
<evidence type="ECO:0000256" key="3">
    <source>
        <dbReference type="ARBA" id="ARBA00022741"/>
    </source>
</evidence>
<dbReference type="GO" id="GO:0016887">
    <property type="term" value="F:ATP hydrolysis activity"/>
    <property type="evidence" value="ECO:0007669"/>
    <property type="project" value="InterPro"/>
</dbReference>
<dbReference type="InterPro" id="IPR003593">
    <property type="entry name" value="AAA+_ATPase"/>
</dbReference>
<accession>A0A6N3B852</accession>
<keyword evidence="6" id="KW-0449">Lipoprotein</keyword>
<keyword evidence="4 6" id="KW-0067">ATP-binding</keyword>
<dbReference type="CDD" id="cd03255">
    <property type="entry name" value="ABC_MJ0796_LolCDE_FtsE"/>
    <property type="match status" value="1"/>
</dbReference>
<dbReference type="PANTHER" id="PTHR42798">
    <property type="entry name" value="LIPOPROTEIN-RELEASING SYSTEM ATP-BINDING PROTEIN LOLD"/>
    <property type="match status" value="1"/>
</dbReference>
<proteinExistence type="inferred from homology"/>
<dbReference type="GO" id="GO:0022857">
    <property type="term" value="F:transmembrane transporter activity"/>
    <property type="evidence" value="ECO:0007669"/>
    <property type="project" value="UniProtKB-ARBA"/>
</dbReference>
<reference evidence="6" key="1">
    <citation type="submission" date="2019-11" db="EMBL/GenBank/DDBJ databases">
        <authorList>
            <person name="Feng L."/>
        </authorList>
    </citation>
    <scope>NUCLEOTIDE SEQUENCE</scope>
    <source>
        <strain evidence="6">PgorbachiiLFYP46</strain>
    </source>
</reference>
<keyword evidence="3" id="KW-0547">Nucleotide-binding</keyword>
<protein>
    <submittedName>
        <fullName evidence="6">Lipoprotein-releasing system ATP-binding protein LolD</fullName>
        <ecNumber evidence="6">3.6.3.-</ecNumber>
    </submittedName>
</protein>
<dbReference type="SMART" id="SM00382">
    <property type="entry name" value="AAA"/>
    <property type="match status" value="1"/>
</dbReference>
<dbReference type="PROSITE" id="PS50893">
    <property type="entry name" value="ABC_TRANSPORTER_2"/>
    <property type="match status" value="1"/>
</dbReference>
<dbReference type="EC" id="3.6.3.-" evidence="6"/>
<comment type="similarity">
    <text evidence="1">Belongs to the ABC transporter superfamily.</text>
</comment>
<dbReference type="AlphaFoldDB" id="A0A6N3B852"/>
<dbReference type="GO" id="GO:0098796">
    <property type="term" value="C:membrane protein complex"/>
    <property type="evidence" value="ECO:0007669"/>
    <property type="project" value="UniProtKB-ARBA"/>
</dbReference>
<dbReference type="SUPFAM" id="SSF52540">
    <property type="entry name" value="P-loop containing nucleoside triphosphate hydrolases"/>
    <property type="match status" value="1"/>
</dbReference>